<evidence type="ECO:0000313" key="14">
    <source>
        <dbReference type="RefSeq" id="XP_054844157.1"/>
    </source>
</evidence>
<dbReference type="GO" id="GO:0006805">
    <property type="term" value="P:xenobiotic metabolic process"/>
    <property type="evidence" value="ECO:0007669"/>
    <property type="project" value="TreeGrafter"/>
</dbReference>
<dbReference type="GO" id="GO:0005737">
    <property type="term" value="C:cytoplasm"/>
    <property type="evidence" value="ECO:0007669"/>
    <property type="project" value="TreeGrafter"/>
</dbReference>
<keyword evidence="4 10" id="KW-0349">Heme</keyword>
<protein>
    <submittedName>
        <fullName evidence="14">Cytochrome P450 2D14-like</fullName>
    </submittedName>
</protein>
<dbReference type="AlphaFoldDB" id="A0AA97L972"/>
<evidence type="ECO:0000256" key="3">
    <source>
        <dbReference type="ARBA" id="ARBA00010617"/>
    </source>
</evidence>
<keyword evidence="8 11" id="KW-0503">Monooxygenase</keyword>
<reference evidence="14" key="1">
    <citation type="submission" date="2025-08" db="UniProtKB">
        <authorList>
            <consortium name="RefSeq"/>
        </authorList>
    </citation>
    <scope>IDENTIFICATION</scope>
    <source>
        <tissue evidence="14">Blood</tissue>
    </source>
</reference>
<feature type="binding site" description="axial binding residue" evidence="10">
    <location>
        <position position="457"/>
    </location>
    <ligand>
        <name>heme</name>
        <dbReference type="ChEBI" id="CHEBI:30413"/>
    </ligand>
    <ligandPart>
        <name>Fe</name>
        <dbReference type="ChEBI" id="CHEBI:18248"/>
    </ligandPart>
</feature>
<organism evidence="13 14">
    <name type="scientific">Eublepharis macularius</name>
    <name type="common">Leopard gecko</name>
    <name type="synonym">Cyrtodactylus macularius</name>
    <dbReference type="NCBI Taxonomy" id="481883"/>
    <lineage>
        <taxon>Eukaryota</taxon>
        <taxon>Metazoa</taxon>
        <taxon>Chordata</taxon>
        <taxon>Craniata</taxon>
        <taxon>Vertebrata</taxon>
        <taxon>Euteleostomi</taxon>
        <taxon>Lepidosauria</taxon>
        <taxon>Squamata</taxon>
        <taxon>Bifurcata</taxon>
        <taxon>Gekkota</taxon>
        <taxon>Eublepharidae</taxon>
        <taxon>Eublepharinae</taxon>
        <taxon>Eublepharis</taxon>
    </lineage>
</organism>
<keyword evidence="6 11" id="KW-0560">Oxidoreductase</keyword>
<dbReference type="InterPro" id="IPR002401">
    <property type="entry name" value="Cyt_P450_E_grp-I"/>
</dbReference>
<evidence type="ECO:0000256" key="12">
    <source>
        <dbReference type="SAM" id="Phobius"/>
    </source>
</evidence>
<keyword evidence="9 12" id="KW-0472">Membrane</keyword>
<evidence type="ECO:0000256" key="5">
    <source>
        <dbReference type="ARBA" id="ARBA00022723"/>
    </source>
</evidence>
<proteinExistence type="inferred from homology"/>
<dbReference type="InterPro" id="IPR001128">
    <property type="entry name" value="Cyt_P450"/>
</dbReference>
<dbReference type="InterPro" id="IPR036396">
    <property type="entry name" value="Cyt_P450_sf"/>
</dbReference>
<comment type="subcellular location">
    <subcellularLocation>
        <location evidence="2">Membrane</location>
    </subcellularLocation>
</comment>
<evidence type="ECO:0000313" key="13">
    <source>
        <dbReference type="Proteomes" id="UP001190640"/>
    </source>
</evidence>
<dbReference type="PANTHER" id="PTHR24300">
    <property type="entry name" value="CYTOCHROME P450 508A4-RELATED"/>
    <property type="match status" value="1"/>
</dbReference>
<dbReference type="GO" id="GO:0020037">
    <property type="term" value="F:heme binding"/>
    <property type="evidence" value="ECO:0007669"/>
    <property type="project" value="InterPro"/>
</dbReference>
<sequence length="511" mass="58539">METLMAVISWMGAQALSFWNNITATLIYLLLLALLLDYVMFRRKSSRLPPGPTPLPFFGNLLQLDFWHPLNTIPQLAKRYGMLFLAQAGWTNLVVLNGFKVMKEALGKKTEDFIERPSVPLLCLAGYTENCQGLVMAGSSTGWKEQRRFFLSNMKNFGMGKKTLEMMVSKEAEHLCSELKSQGGTPFKPHYLMSTAVGNIMCALTLGSRFEYSDEKIQTLLHLTEDLMKTFTKNITQMVAARSWFSYIPGPHLKIREVYNDITAIFKEILNEHKKTRDPAFARDMTDAYLEEMEKAKGTPESSFNEQNILKIIFELFATGTATTSATILWGLLEMVLNPEVQKRVQEEIEKVHGRDKPLMMKDLPDLPYTNAVLHEIQRCADIIPIAFPYITHHDVEVGKFVIPKNCIVFNNLSSVLKDETMWEKPHNFYPEHFLDANGQFVKREAFLPFSIGRRACPGEQIAKVELFIFFTTLLQRFTFCIPENHPRPKEDRVFSFNVTPLPFHICAIPR</sequence>
<accession>A0AA97L972</accession>
<dbReference type="GO" id="GO:0016712">
    <property type="term" value="F:oxidoreductase activity, acting on paired donors, with incorporation or reduction of molecular oxygen, reduced flavin or flavoprotein as one donor, and incorporation of one atom of oxygen"/>
    <property type="evidence" value="ECO:0007669"/>
    <property type="project" value="InterPro"/>
</dbReference>
<dbReference type="Pfam" id="PF00067">
    <property type="entry name" value="p450"/>
    <property type="match status" value="1"/>
</dbReference>
<dbReference type="Gene3D" id="1.10.630.10">
    <property type="entry name" value="Cytochrome P450"/>
    <property type="match status" value="1"/>
</dbReference>
<comment type="similarity">
    <text evidence="3 11">Belongs to the cytochrome P450 family.</text>
</comment>
<evidence type="ECO:0000256" key="6">
    <source>
        <dbReference type="ARBA" id="ARBA00023002"/>
    </source>
</evidence>
<dbReference type="GeneID" id="129335541"/>
<name>A0AA97L972_EUBMA</name>
<keyword evidence="5 10" id="KW-0479">Metal-binding</keyword>
<dbReference type="GO" id="GO:0016020">
    <property type="term" value="C:membrane"/>
    <property type="evidence" value="ECO:0007669"/>
    <property type="project" value="UniProtKB-SubCell"/>
</dbReference>
<keyword evidence="13" id="KW-1185">Reference proteome</keyword>
<comment type="cofactor">
    <cofactor evidence="1 10">
        <name>heme</name>
        <dbReference type="ChEBI" id="CHEBI:30413"/>
    </cofactor>
</comment>
<dbReference type="FunFam" id="1.10.630.10:FF:000004">
    <property type="entry name" value="cytochrome P450 2D15 isoform X1"/>
    <property type="match status" value="1"/>
</dbReference>
<dbReference type="InterPro" id="IPR017972">
    <property type="entry name" value="Cyt_P450_CS"/>
</dbReference>
<dbReference type="PRINTS" id="PR00463">
    <property type="entry name" value="EP450I"/>
</dbReference>
<evidence type="ECO:0000256" key="1">
    <source>
        <dbReference type="ARBA" id="ARBA00001971"/>
    </source>
</evidence>
<keyword evidence="12" id="KW-1133">Transmembrane helix</keyword>
<evidence type="ECO:0000256" key="2">
    <source>
        <dbReference type="ARBA" id="ARBA00004370"/>
    </source>
</evidence>
<evidence type="ECO:0000256" key="7">
    <source>
        <dbReference type="ARBA" id="ARBA00023004"/>
    </source>
</evidence>
<dbReference type="RefSeq" id="XP_054844157.1">
    <property type="nucleotide sequence ID" value="XM_054988182.1"/>
</dbReference>
<dbReference type="InterPro" id="IPR050182">
    <property type="entry name" value="Cytochrome_P450_fam2"/>
</dbReference>
<gene>
    <name evidence="14" type="primary">LOC129335541</name>
</gene>
<keyword evidence="7 10" id="KW-0408">Iron</keyword>
<dbReference type="PROSITE" id="PS00086">
    <property type="entry name" value="CYTOCHROME_P450"/>
    <property type="match status" value="1"/>
</dbReference>
<dbReference type="PANTHER" id="PTHR24300:SF1">
    <property type="entry name" value="CYTOCHROME P450 2D6-RELATED"/>
    <property type="match status" value="1"/>
</dbReference>
<dbReference type="InterPro" id="IPR008069">
    <property type="entry name" value="Cyt_P450_E_grp-I_CYP2D-like"/>
</dbReference>
<evidence type="ECO:0000256" key="11">
    <source>
        <dbReference type="RuleBase" id="RU000461"/>
    </source>
</evidence>
<dbReference type="KEGG" id="emc:129335541"/>
<evidence type="ECO:0000256" key="8">
    <source>
        <dbReference type="ARBA" id="ARBA00023033"/>
    </source>
</evidence>
<keyword evidence="12" id="KW-0812">Transmembrane</keyword>
<evidence type="ECO:0000256" key="9">
    <source>
        <dbReference type="ARBA" id="ARBA00023136"/>
    </source>
</evidence>
<evidence type="ECO:0000256" key="4">
    <source>
        <dbReference type="ARBA" id="ARBA00022617"/>
    </source>
</evidence>
<dbReference type="PRINTS" id="PR01686">
    <property type="entry name" value="EP450ICYP2D"/>
</dbReference>
<dbReference type="SUPFAM" id="SSF48264">
    <property type="entry name" value="Cytochrome P450"/>
    <property type="match status" value="1"/>
</dbReference>
<dbReference type="GO" id="GO:0019369">
    <property type="term" value="P:arachidonate metabolic process"/>
    <property type="evidence" value="ECO:0007669"/>
    <property type="project" value="TreeGrafter"/>
</dbReference>
<feature type="transmembrane region" description="Helical" evidence="12">
    <location>
        <begin position="18"/>
        <end position="39"/>
    </location>
</feature>
<evidence type="ECO:0000256" key="10">
    <source>
        <dbReference type="PIRSR" id="PIRSR602401-1"/>
    </source>
</evidence>
<dbReference type="PRINTS" id="PR00385">
    <property type="entry name" value="P450"/>
</dbReference>
<dbReference type="GO" id="GO:0005506">
    <property type="term" value="F:iron ion binding"/>
    <property type="evidence" value="ECO:0007669"/>
    <property type="project" value="InterPro"/>
</dbReference>
<dbReference type="Proteomes" id="UP001190640">
    <property type="component" value="Chromosome 9"/>
</dbReference>